<organism evidence="1 2">
    <name type="scientific">Bauhinia variegata</name>
    <name type="common">Purple orchid tree</name>
    <name type="synonym">Phanera variegata</name>
    <dbReference type="NCBI Taxonomy" id="167791"/>
    <lineage>
        <taxon>Eukaryota</taxon>
        <taxon>Viridiplantae</taxon>
        <taxon>Streptophyta</taxon>
        <taxon>Embryophyta</taxon>
        <taxon>Tracheophyta</taxon>
        <taxon>Spermatophyta</taxon>
        <taxon>Magnoliopsida</taxon>
        <taxon>eudicotyledons</taxon>
        <taxon>Gunneridae</taxon>
        <taxon>Pentapetalae</taxon>
        <taxon>rosids</taxon>
        <taxon>fabids</taxon>
        <taxon>Fabales</taxon>
        <taxon>Fabaceae</taxon>
        <taxon>Cercidoideae</taxon>
        <taxon>Cercideae</taxon>
        <taxon>Bauhiniinae</taxon>
        <taxon>Bauhinia</taxon>
    </lineage>
</organism>
<comment type="caution">
    <text evidence="1">The sequence shown here is derived from an EMBL/GenBank/DDBJ whole genome shotgun (WGS) entry which is preliminary data.</text>
</comment>
<protein>
    <submittedName>
        <fullName evidence="1">Uncharacterized protein</fullName>
    </submittedName>
</protein>
<reference evidence="1 2" key="1">
    <citation type="journal article" date="2022" name="DNA Res.">
        <title>Chromosomal-level genome assembly of the orchid tree Bauhinia variegata (Leguminosae; Cercidoideae) supports the allotetraploid origin hypothesis of Bauhinia.</title>
        <authorList>
            <person name="Zhong Y."/>
            <person name="Chen Y."/>
            <person name="Zheng D."/>
            <person name="Pang J."/>
            <person name="Liu Y."/>
            <person name="Luo S."/>
            <person name="Meng S."/>
            <person name="Qian L."/>
            <person name="Wei D."/>
            <person name="Dai S."/>
            <person name="Zhou R."/>
        </authorList>
    </citation>
    <scope>NUCLEOTIDE SEQUENCE [LARGE SCALE GENOMIC DNA]</scope>
    <source>
        <strain evidence="1">BV-YZ2020</strain>
    </source>
</reference>
<dbReference type="EMBL" id="CM039426">
    <property type="protein sequence ID" value="KAI4357404.1"/>
    <property type="molecule type" value="Genomic_DNA"/>
</dbReference>
<name>A0ACB9Q8N9_BAUVA</name>
<sequence>MVAQHSNAMESNIPTTLDGSILIVSNGIYHSIEHRAVVNSTQERLSVAVFYNSRLDTELGPATNLIGPHNPAVSKRVPLEKYFKEFFARRLKGQS</sequence>
<gene>
    <name evidence="1" type="ORF">L6164_001353</name>
</gene>
<keyword evidence="2" id="KW-1185">Reference proteome</keyword>
<dbReference type="Proteomes" id="UP000828941">
    <property type="component" value="Chromosome 1"/>
</dbReference>
<accession>A0ACB9Q8N9</accession>
<evidence type="ECO:0000313" key="1">
    <source>
        <dbReference type="EMBL" id="KAI4357404.1"/>
    </source>
</evidence>
<proteinExistence type="predicted"/>
<evidence type="ECO:0000313" key="2">
    <source>
        <dbReference type="Proteomes" id="UP000828941"/>
    </source>
</evidence>